<dbReference type="GO" id="GO:0005737">
    <property type="term" value="C:cytoplasm"/>
    <property type="evidence" value="ECO:0007669"/>
    <property type="project" value="TreeGrafter"/>
</dbReference>
<dbReference type="AlphaFoldDB" id="A0AA38RRB3"/>
<accession>A0AA38RRB3</accession>
<reference evidence="4" key="1">
    <citation type="submission" date="2022-07" db="EMBL/GenBank/DDBJ databases">
        <title>Fungi with potential for degradation of polypropylene.</title>
        <authorList>
            <person name="Gostincar C."/>
        </authorList>
    </citation>
    <scope>NUCLEOTIDE SEQUENCE</scope>
    <source>
        <strain evidence="4">EXF-13308</strain>
    </source>
</reference>
<evidence type="ECO:0000259" key="3">
    <source>
        <dbReference type="Pfam" id="PF04428"/>
    </source>
</evidence>
<dbReference type="InterPro" id="IPR011009">
    <property type="entry name" value="Kinase-like_dom_sf"/>
</dbReference>
<feature type="compositionally biased region" description="Polar residues" evidence="2">
    <location>
        <begin position="95"/>
        <end position="105"/>
    </location>
</feature>
<protein>
    <submittedName>
        <fullName evidence="4">Choline kinase</fullName>
    </submittedName>
</protein>
<name>A0AA38RRB3_9PEZI</name>
<evidence type="ECO:0000256" key="2">
    <source>
        <dbReference type="SAM" id="MobiDB-lite"/>
    </source>
</evidence>
<dbReference type="CDD" id="cd05157">
    <property type="entry name" value="ETNK_euk"/>
    <property type="match status" value="1"/>
</dbReference>
<feature type="region of interest" description="Disordered" evidence="2">
    <location>
        <begin position="207"/>
        <end position="238"/>
    </location>
</feature>
<proteinExistence type="inferred from homology"/>
<dbReference type="Gene3D" id="3.30.200.20">
    <property type="entry name" value="Phosphorylase Kinase, domain 1"/>
    <property type="match status" value="1"/>
</dbReference>
<dbReference type="Gene3D" id="3.90.1200.10">
    <property type="match status" value="1"/>
</dbReference>
<dbReference type="GO" id="GO:0004103">
    <property type="term" value="F:choline kinase activity"/>
    <property type="evidence" value="ECO:0007669"/>
    <property type="project" value="TreeGrafter"/>
</dbReference>
<organism evidence="4 5">
    <name type="scientific">Pleurostoma richardsiae</name>
    <dbReference type="NCBI Taxonomy" id="41990"/>
    <lineage>
        <taxon>Eukaryota</taxon>
        <taxon>Fungi</taxon>
        <taxon>Dikarya</taxon>
        <taxon>Ascomycota</taxon>
        <taxon>Pezizomycotina</taxon>
        <taxon>Sordariomycetes</taxon>
        <taxon>Sordariomycetidae</taxon>
        <taxon>Calosphaeriales</taxon>
        <taxon>Pleurostomataceae</taxon>
        <taxon>Pleurostoma</taxon>
    </lineage>
</organism>
<dbReference type="EMBL" id="JANBVO010000003">
    <property type="protein sequence ID" value="KAJ9155222.1"/>
    <property type="molecule type" value="Genomic_DNA"/>
</dbReference>
<feature type="compositionally biased region" description="Basic residues" evidence="2">
    <location>
        <begin position="140"/>
        <end position="156"/>
    </location>
</feature>
<evidence type="ECO:0000256" key="1">
    <source>
        <dbReference type="ARBA" id="ARBA00038211"/>
    </source>
</evidence>
<comment type="similarity">
    <text evidence="1">Belongs to the choline/ethanolamine kinase family.</text>
</comment>
<keyword evidence="5" id="KW-1185">Reference proteome</keyword>
<feature type="compositionally biased region" description="Low complexity" evidence="2">
    <location>
        <begin position="624"/>
        <end position="645"/>
    </location>
</feature>
<keyword evidence="4" id="KW-0418">Kinase</keyword>
<dbReference type="SUPFAM" id="SSF56112">
    <property type="entry name" value="Protein kinase-like (PK-like)"/>
    <property type="match status" value="1"/>
</dbReference>
<dbReference type="Proteomes" id="UP001174694">
    <property type="component" value="Unassembled WGS sequence"/>
</dbReference>
<feature type="compositionally biased region" description="Low complexity" evidence="2">
    <location>
        <begin position="178"/>
        <end position="188"/>
    </location>
</feature>
<dbReference type="PANTHER" id="PTHR22603:SF93">
    <property type="entry name" value="RE24176P"/>
    <property type="match status" value="1"/>
</dbReference>
<dbReference type="GO" id="GO:0006646">
    <property type="term" value="P:phosphatidylethanolamine biosynthetic process"/>
    <property type="evidence" value="ECO:0007669"/>
    <property type="project" value="TreeGrafter"/>
</dbReference>
<feature type="region of interest" description="Disordered" evidence="2">
    <location>
        <begin position="618"/>
        <end position="647"/>
    </location>
</feature>
<comment type="caution">
    <text evidence="4">The sequence shown here is derived from an EMBL/GenBank/DDBJ whole genome shotgun (WGS) entry which is preliminary data.</text>
</comment>
<gene>
    <name evidence="4" type="ORF">NKR23_g1766</name>
</gene>
<feature type="compositionally biased region" description="Polar residues" evidence="2">
    <location>
        <begin position="73"/>
        <end position="83"/>
    </location>
</feature>
<feature type="compositionally biased region" description="Basic residues" evidence="2">
    <location>
        <begin position="216"/>
        <end position="231"/>
    </location>
</feature>
<dbReference type="Pfam" id="PF04428">
    <property type="entry name" value="Choline_kin_N"/>
    <property type="match status" value="1"/>
</dbReference>
<feature type="compositionally biased region" description="Polar residues" evidence="2">
    <location>
        <begin position="28"/>
        <end position="37"/>
    </location>
</feature>
<feature type="domain" description="Choline kinase N-terminal" evidence="3">
    <location>
        <begin position="244"/>
        <end position="318"/>
    </location>
</feature>
<dbReference type="PANTHER" id="PTHR22603">
    <property type="entry name" value="CHOLINE/ETHANOALAMINE KINASE"/>
    <property type="match status" value="1"/>
</dbReference>
<evidence type="ECO:0000313" key="5">
    <source>
        <dbReference type="Proteomes" id="UP001174694"/>
    </source>
</evidence>
<feature type="compositionally biased region" description="Pro residues" evidence="2">
    <location>
        <begin position="1"/>
        <end position="11"/>
    </location>
</feature>
<dbReference type="Pfam" id="PF01633">
    <property type="entry name" value="Choline_kinase"/>
    <property type="match status" value="1"/>
</dbReference>
<sequence>MSTPTPTPPGSGQPLRSALKTDDDVNGPASSSASTKAVQIAEPESMNREETPPIRQFPANLAKRLSGRPAISPANSSRTSLASRRSVEDLAAGSYFTSSPSQVAEDQQPPPAHHRQRLDHASQKLVAQVADWLQHERTKREHRKPRKHHHLRRKSKSPPSEAKDSEEAPESVVGLHRAASSASDSSDVSLERLQRILDDGMAALGLNSVPRFPPKLAHRSSGRLRKHHHRSSLQLSRTASSDTEYYDGDVLVPSCDAVLDNSKTMKYGGGQGGLDEAASISSRREEKERQAWITFKNEIIRLAHTLRLKGWRRVPLDSGESIHVERLSGALTNAVYVVSPPENLPSDHDGKKTPTKVLLRVYGPQVEQLIDRENELSVLRRLARKKIGPRLLGTFQNGRFEQFFNATTLTWANLREPETSKQIAKRMRELHEGVELLEEERNEGPGVWKNWDHWLHNVEQRILYLDRQILEELDDSSHGPEDAWKKNGFICGVEWHRFRATVERYRQFLNEYYGSPAKIRERLVFAHNDTQYGNILRIRPDDEKSPLLQPSNQHKQLVVIDFEYASANVPGLEFANHFTEWTYNYHDPLAPYACNTDVYPTPEQQHRFIKAYVEHRPQFPHSDSTPSLTPLGTPTPTAPGGTPALHTANSSSSIVDFMLDARVPPGGWKEEERRQQEQVEARVRELAEETRLWRIANSAQWVAWGIVQAKVPGLREAADAGELSDAGVSDAGDLVPNGGGGGTGEVDDPGFDYLQYAQQRALFFWGDCVKMGVVKREELPGDLVSRIKIVKE</sequence>
<dbReference type="InterPro" id="IPR007521">
    <property type="entry name" value="Choline_kin_N"/>
</dbReference>
<feature type="region of interest" description="Disordered" evidence="2">
    <location>
        <begin position="1"/>
        <end position="188"/>
    </location>
</feature>
<evidence type="ECO:0000313" key="4">
    <source>
        <dbReference type="EMBL" id="KAJ9155222.1"/>
    </source>
</evidence>
<keyword evidence="4" id="KW-0808">Transferase</keyword>
<dbReference type="GO" id="GO:0004305">
    <property type="term" value="F:ethanolamine kinase activity"/>
    <property type="evidence" value="ECO:0007669"/>
    <property type="project" value="TreeGrafter"/>
</dbReference>